<accession>A0A2N9BKH9</accession>
<name>A0A2N9BKH9_STRCX</name>
<dbReference type="Gene3D" id="3.40.50.720">
    <property type="entry name" value="NAD(P)-binding Rossmann-like Domain"/>
    <property type="match status" value="1"/>
</dbReference>
<evidence type="ECO:0000256" key="1">
    <source>
        <dbReference type="ARBA" id="ARBA00006484"/>
    </source>
</evidence>
<dbReference type="Pfam" id="PF13561">
    <property type="entry name" value="adh_short_C2"/>
    <property type="match status" value="1"/>
</dbReference>
<reference evidence="4" key="1">
    <citation type="submission" date="2017-11" db="EMBL/GenBank/DDBJ databases">
        <authorList>
            <person name="Wibberg D."/>
        </authorList>
    </citation>
    <scope>NUCLEOTIDE SEQUENCE [LARGE SCALE GENOMIC DNA]</scope>
</reference>
<sequence length="261" mass="26714">MDLGISGKTALVLGGGGGLGGAIAQALAAEGAGVAVADISPQAAERTVEAVAGLGGKAVSLEWDLGDLDAIDRHVTTVEGVLGPVDILVNNTGGPPPSPVGGQDPEIWLQHFRSMVMSVIAITDRVAPLMRSRGWGRIVTSASSGVIAPIPDLGLSNALRGSLLGWSKTLAREVAADGVTCNVVVPGRIGTQRTKFLDRAKAEREWRSVEEISAESVASIPVGRYGEPREYAAAVAFLASSQASYITGSVIRVDGGLIASL</sequence>
<organism evidence="3 4">
    <name type="scientific">Streptomyces chartreusis NRRL 3882</name>
    <dbReference type="NCBI Taxonomy" id="1079985"/>
    <lineage>
        <taxon>Bacteria</taxon>
        <taxon>Bacillati</taxon>
        <taxon>Actinomycetota</taxon>
        <taxon>Actinomycetes</taxon>
        <taxon>Kitasatosporales</taxon>
        <taxon>Streptomycetaceae</taxon>
        <taxon>Streptomyces</taxon>
    </lineage>
</organism>
<dbReference type="PANTHER" id="PTHR42879:SF6">
    <property type="entry name" value="NADPH-DEPENDENT REDUCTASE BACG"/>
    <property type="match status" value="1"/>
</dbReference>
<dbReference type="InterPro" id="IPR036291">
    <property type="entry name" value="NAD(P)-bd_dom_sf"/>
</dbReference>
<dbReference type="RefSeq" id="WP_010043199.1">
    <property type="nucleotide sequence ID" value="NZ_LT962942.1"/>
</dbReference>
<dbReference type="InterPro" id="IPR050259">
    <property type="entry name" value="SDR"/>
</dbReference>
<dbReference type="FunFam" id="3.40.50.720:FF:000084">
    <property type="entry name" value="Short-chain dehydrogenase reductase"/>
    <property type="match status" value="1"/>
</dbReference>
<proteinExistence type="inferred from homology"/>
<comment type="similarity">
    <text evidence="1">Belongs to the short-chain dehydrogenases/reductases (SDR) family.</text>
</comment>
<keyword evidence="2 3" id="KW-0560">Oxidoreductase</keyword>
<keyword evidence="4" id="KW-1185">Reference proteome</keyword>
<evidence type="ECO:0000256" key="2">
    <source>
        <dbReference type="ARBA" id="ARBA00023002"/>
    </source>
</evidence>
<dbReference type="InterPro" id="IPR002347">
    <property type="entry name" value="SDR_fam"/>
</dbReference>
<dbReference type="EMBL" id="LT963352">
    <property type="protein sequence ID" value="SOR83843.1"/>
    <property type="molecule type" value="Genomic_DNA"/>
</dbReference>
<dbReference type="AlphaFoldDB" id="A0A2N9BKH9"/>
<dbReference type="SUPFAM" id="SSF51735">
    <property type="entry name" value="NAD(P)-binding Rossmann-fold domains"/>
    <property type="match status" value="1"/>
</dbReference>
<dbReference type="PANTHER" id="PTHR42879">
    <property type="entry name" value="3-OXOACYL-(ACYL-CARRIER-PROTEIN) REDUCTASE"/>
    <property type="match status" value="1"/>
</dbReference>
<evidence type="ECO:0000313" key="3">
    <source>
        <dbReference type="EMBL" id="SOR83843.1"/>
    </source>
</evidence>
<evidence type="ECO:0000313" key="4">
    <source>
        <dbReference type="Proteomes" id="UP000235464"/>
    </source>
</evidence>
<protein>
    <submittedName>
        <fullName evidence="3">3-oxoacyl-[acyl-carrier-protein] reductase FabG</fullName>
        <ecNumber evidence="3">1.1.1.100</ecNumber>
    </submittedName>
</protein>
<dbReference type="GO" id="GO:0004316">
    <property type="term" value="F:3-oxoacyl-[acyl-carrier-protein] reductase (NADPH) activity"/>
    <property type="evidence" value="ECO:0007669"/>
    <property type="project" value="UniProtKB-EC"/>
</dbReference>
<dbReference type="OrthoDB" id="9804774at2"/>
<dbReference type="PRINTS" id="PR00081">
    <property type="entry name" value="GDHRDH"/>
</dbReference>
<dbReference type="Proteomes" id="UP000235464">
    <property type="component" value="Chromosome I"/>
</dbReference>
<gene>
    <name evidence="3" type="primary">fabG_19</name>
    <name evidence="3" type="ORF">SCNRRL3882_7289</name>
</gene>
<dbReference type="EC" id="1.1.1.100" evidence="3"/>